<dbReference type="InterPro" id="IPR002048">
    <property type="entry name" value="EF_hand_dom"/>
</dbReference>
<feature type="chain" id="PRO_5046144971" description="EF-hand domain-containing protein" evidence="1">
    <location>
        <begin position="18"/>
        <end position="388"/>
    </location>
</feature>
<dbReference type="PROSITE" id="PS50222">
    <property type="entry name" value="EF_HAND_2"/>
    <property type="match status" value="1"/>
</dbReference>
<evidence type="ECO:0000313" key="3">
    <source>
        <dbReference type="EMBL" id="CAK0909786.1"/>
    </source>
</evidence>
<organism evidence="3 4">
    <name type="scientific">Prorocentrum cordatum</name>
    <dbReference type="NCBI Taxonomy" id="2364126"/>
    <lineage>
        <taxon>Eukaryota</taxon>
        <taxon>Sar</taxon>
        <taxon>Alveolata</taxon>
        <taxon>Dinophyceae</taxon>
        <taxon>Prorocentrales</taxon>
        <taxon>Prorocentraceae</taxon>
        <taxon>Prorocentrum</taxon>
    </lineage>
</organism>
<evidence type="ECO:0000256" key="1">
    <source>
        <dbReference type="SAM" id="SignalP"/>
    </source>
</evidence>
<accession>A0ABN9YDI6</accession>
<sequence>MSAVKSCVAAAIRFVLSAHGLIVVTGRMASDVQLIQARVVDQHSSSLPPDIMFGGQGSGTKRADVVGCVDDDEGAVRFANHYARSNDVGGCADVGPYCEKGNFTSKLHELCCATCGDVVKENPHLHKCTDHSSCRSGAFCYDGVCDSCSHCEFCSDAAYADECGHCGPGFPTQESEPCHSQVTYGPLYVVHAWANLSSEEELVHLEKMFGDLDKDASSTLDVDELIGTLIGQDLVALEAAMGTLHVDLDSVKLPRGSVQEFVEKHSKTGSAFLTLGEWLGARAPPASDGRAVAPVATSSSCSLSTIVSVASTCTVSQAAETCGSVCANACNSCRRVAAHPNSSSVARAPQELEKWWWYYYYDDTRRRRRWVDVITDVVDDVVCTVSCT</sequence>
<dbReference type="Proteomes" id="UP001189429">
    <property type="component" value="Unassembled WGS sequence"/>
</dbReference>
<keyword evidence="4" id="KW-1185">Reference proteome</keyword>
<proteinExistence type="predicted"/>
<name>A0ABN9YDI6_9DINO</name>
<feature type="domain" description="EF-hand" evidence="2">
    <location>
        <begin position="200"/>
        <end position="235"/>
    </location>
</feature>
<protein>
    <recommendedName>
        <fullName evidence="2">EF-hand domain-containing protein</fullName>
    </recommendedName>
</protein>
<evidence type="ECO:0000259" key="2">
    <source>
        <dbReference type="PROSITE" id="PS50222"/>
    </source>
</evidence>
<gene>
    <name evidence="3" type="ORF">PCOR1329_LOCUS84114</name>
</gene>
<evidence type="ECO:0000313" key="4">
    <source>
        <dbReference type="Proteomes" id="UP001189429"/>
    </source>
</evidence>
<reference evidence="3" key="1">
    <citation type="submission" date="2023-10" db="EMBL/GenBank/DDBJ databases">
        <authorList>
            <person name="Chen Y."/>
            <person name="Shah S."/>
            <person name="Dougan E. K."/>
            <person name="Thang M."/>
            <person name="Chan C."/>
        </authorList>
    </citation>
    <scope>NUCLEOTIDE SEQUENCE [LARGE SCALE GENOMIC DNA]</scope>
</reference>
<keyword evidence="1" id="KW-0732">Signal</keyword>
<feature type="signal peptide" evidence="1">
    <location>
        <begin position="1"/>
        <end position="17"/>
    </location>
</feature>
<dbReference type="EMBL" id="CAUYUJ010022259">
    <property type="protein sequence ID" value="CAK0909786.1"/>
    <property type="molecule type" value="Genomic_DNA"/>
</dbReference>
<comment type="caution">
    <text evidence="3">The sequence shown here is derived from an EMBL/GenBank/DDBJ whole genome shotgun (WGS) entry which is preliminary data.</text>
</comment>